<accession>A0A2K3M1M4</accession>
<gene>
    <name evidence="1" type="ORF">L195_g040748</name>
</gene>
<sequence>VLMFRRRGNLKAFKDDDEVMSESPKISFRWDVESCSTTSSAYSAFSMASSTKNGKNKIATSTISIPHSESGHTTCRKANWITTDSECM</sequence>
<evidence type="ECO:0000313" key="1">
    <source>
        <dbReference type="EMBL" id="PNX84685.1"/>
    </source>
</evidence>
<dbReference type="PANTHER" id="PTHR36038">
    <property type="entry name" value="OS06G0102750 PROTEIN"/>
    <property type="match status" value="1"/>
</dbReference>
<evidence type="ECO:0000313" key="2">
    <source>
        <dbReference type="Proteomes" id="UP000236291"/>
    </source>
</evidence>
<organism evidence="1 2">
    <name type="scientific">Trifolium pratense</name>
    <name type="common">Red clover</name>
    <dbReference type="NCBI Taxonomy" id="57577"/>
    <lineage>
        <taxon>Eukaryota</taxon>
        <taxon>Viridiplantae</taxon>
        <taxon>Streptophyta</taxon>
        <taxon>Embryophyta</taxon>
        <taxon>Tracheophyta</taxon>
        <taxon>Spermatophyta</taxon>
        <taxon>Magnoliopsida</taxon>
        <taxon>eudicotyledons</taxon>
        <taxon>Gunneridae</taxon>
        <taxon>Pentapetalae</taxon>
        <taxon>rosids</taxon>
        <taxon>fabids</taxon>
        <taxon>Fabales</taxon>
        <taxon>Fabaceae</taxon>
        <taxon>Papilionoideae</taxon>
        <taxon>50 kb inversion clade</taxon>
        <taxon>NPAAA clade</taxon>
        <taxon>Hologalegina</taxon>
        <taxon>IRL clade</taxon>
        <taxon>Trifolieae</taxon>
        <taxon>Trifolium</taxon>
    </lineage>
</organism>
<reference evidence="1 2" key="1">
    <citation type="journal article" date="2014" name="Am. J. Bot.">
        <title>Genome assembly and annotation for red clover (Trifolium pratense; Fabaceae).</title>
        <authorList>
            <person name="Istvanek J."/>
            <person name="Jaros M."/>
            <person name="Krenek A."/>
            <person name="Repkova J."/>
        </authorList>
    </citation>
    <scope>NUCLEOTIDE SEQUENCE [LARGE SCALE GENOMIC DNA]</scope>
    <source>
        <strain evidence="2">cv. Tatra</strain>
        <tissue evidence="1">Young leaves</tissue>
    </source>
</reference>
<dbReference type="Proteomes" id="UP000236291">
    <property type="component" value="Unassembled WGS sequence"/>
</dbReference>
<dbReference type="PANTHER" id="PTHR36038:SF3">
    <property type="entry name" value="OVATE FAMILY PROTEIN"/>
    <property type="match status" value="1"/>
</dbReference>
<reference evidence="1 2" key="2">
    <citation type="journal article" date="2017" name="Front. Plant Sci.">
        <title>Gene Classification and Mining of Molecular Markers Useful in Red Clover (Trifolium pratense) Breeding.</title>
        <authorList>
            <person name="Istvanek J."/>
            <person name="Dluhosova J."/>
            <person name="Dluhos P."/>
            <person name="Patkova L."/>
            <person name="Nedelnik J."/>
            <person name="Repkova J."/>
        </authorList>
    </citation>
    <scope>NUCLEOTIDE SEQUENCE [LARGE SCALE GENOMIC DNA]</scope>
    <source>
        <strain evidence="2">cv. Tatra</strain>
        <tissue evidence="1">Young leaves</tissue>
    </source>
</reference>
<name>A0A2K3M1M4_TRIPR</name>
<feature type="non-terminal residue" evidence="1">
    <location>
        <position position="1"/>
    </location>
</feature>
<dbReference type="EMBL" id="ASHM01046943">
    <property type="protein sequence ID" value="PNX84685.1"/>
    <property type="molecule type" value="Genomic_DNA"/>
</dbReference>
<dbReference type="AlphaFoldDB" id="A0A2K3M1M4"/>
<proteinExistence type="predicted"/>
<protein>
    <submittedName>
        <fullName evidence="1">Uncharacterized protein</fullName>
    </submittedName>
</protein>
<comment type="caution">
    <text evidence="1">The sequence shown here is derived from an EMBL/GenBank/DDBJ whole genome shotgun (WGS) entry which is preliminary data.</text>
</comment>